<dbReference type="InterPro" id="IPR018485">
    <property type="entry name" value="FGGY_C"/>
</dbReference>
<evidence type="ECO:0000256" key="4">
    <source>
        <dbReference type="ARBA" id="ARBA00022777"/>
    </source>
</evidence>
<comment type="caution">
    <text evidence="14">The sequence shown here is derived from an EMBL/GenBank/DDBJ whole genome shotgun (WGS) entry which is preliminary data.</text>
</comment>
<dbReference type="STRING" id="55209.HA50_10080"/>
<feature type="active site" description="Proton acceptor" evidence="11">
    <location>
        <position position="237"/>
    </location>
</feature>
<evidence type="ECO:0000256" key="6">
    <source>
        <dbReference type="ARBA" id="ARBA00023157"/>
    </source>
</evidence>
<feature type="binding site" evidence="11">
    <location>
        <position position="259"/>
    </location>
    <ligand>
        <name>ATP</name>
        <dbReference type="ChEBI" id="CHEBI:30616"/>
    </ligand>
</feature>
<evidence type="ECO:0000313" key="14">
    <source>
        <dbReference type="EMBL" id="ORM93674.1"/>
    </source>
</evidence>
<comment type="catalytic activity">
    <reaction evidence="8 11">
        <text>L-rhamnulose + ATP = L-rhamnulose 1-phosphate + ADP + H(+)</text>
        <dbReference type="Rhea" id="RHEA:20117"/>
        <dbReference type="ChEBI" id="CHEBI:15378"/>
        <dbReference type="ChEBI" id="CHEBI:17897"/>
        <dbReference type="ChEBI" id="CHEBI:30616"/>
        <dbReference type="ChEBI" id="CHEBI:58313"/>
        <dbReference type="ChEBI" id="CHEBI:456216"/>
        <dbReference type="EC" id="2.7.1.5"/>
    </reaction>
</comment>
<accession>A0A1X1EUW8</accession>
<organism evidence="14 15">
    <name type="scientific">Pantoea cypripedii</name>
    <name type="common">Pectobacterium cypripedii</name>
    <name type="synonym">Erwinia cypripedii</name>
    <dbReference type="NCBI Taxonomy" id="55209"/>
    <lineage>
        <taxon>Bacteria</taxon>
        <taxon>Pseudomonadati</taxon>
        <taxon>Pseudomonadota</taxon>
        <taxon>Gammaproteobacteria</taxon>
        <taxon>Enterobacterales</taxon>
        <taxon>Erwiniaceae</taxon>
        <taxon>Pantoea</taxon>
    </lineage>
</organism>
<dbReference type="EC" id="2.7.1.5" evidence="9 11"/>
<evidence type="ECO:0000256" key="5">
    <source>
        <dbReference type="ARBA" id="ARBA00022840"/>
    </source>
</evidence>
<dbReference type="NCBIfam" id="NF007925">
    <property type="entry name" value="PRK10640.1"/>
    <property type="match status" value="1"/>
</dbReference>
<keyword evidence="5 11" id="KW-0067">ATP-binding</keyword>
<gene>
    <name evidence="11" type="primary">rhaB</name>
    <name evidence="14" type="ORF">HA50_10080</name>
</gene>
<dbReference type="OrthoDB" id="9761504at2"/>
<dbReference type="GO" id="GO:0004370">
    <property type="term" value="F:glycerol kinase activity"/>
    <property type="evidence" value="ECO:0007669"/>
    <property type="project" value="TreeGrafter"/>
</dbReference>
<keyword evidence="15" id="KW-1185">Reference proteome</keyword>
<dbReference type="InterPro" id="IPR013449">
    <property type="entry name" value="Rhamnulokinase"/>
</dbReference>
<dbReference type="FunFam" id="3.30.420.40:FF:000064">
    <property type="entry name" value="Rhamnulokinase"/>
    <property type="match status" value="1"/>
</dbReference>
<feature type="disulfide bond" evidence="11">
    <location>
        <begin position="412"/>
        <end position="416"/>
    </location>
</feature>
<feature type="binding site" evidence="11">
    <location>
        <position position="295"/>
    </location>
    <ligand>
        <name>substrate</name>
    </ligand>
</feature>
<dbReference type="RefSeq" id="WP_084874923.1">
    <property type="nucleotide sequence ID" value="NZ_JAGGMY010000001.1"/>
</dbReference>
<keyword evidence="7 11" id="KW-0684">Rhamnose metabolism</keyword>
<dbReference type="PANTHER" id="PTHR10196:SF93">
    <property type="entry name" value="L-RHAMNULOKINASE"/>
    <property type="match status" value="1"/>
</dbReference>
<comment type="similarity">
    <text evidence="1">Belongs to the FGGY kinase family.</text>
</comment>
<evidence type="ECO:0000256" key="1">
    <source>
        <dbReference type="ARBA" id="ARBA00009156"/>
    </source>
</evidence>
<dbReference type="Pfam" id="PF00370">
    <property type="entry name" value="FGGY_N"/>
    <property type="match status" value="1"/>
</dbReference>
<keyword evidence="11" id="KW-0460">Magnesium</keyword>
<dbReference type="InterPro" id="IPR043129">
    <property type="entry name" value="ATPase_NBD"/>
</dbReference>
<feature type="domain" description="Carbohydrate kinase FGGY N-terminal" evidence="12">
    <location>
        <begin position="6"/>
        <end position="209"/>
    </location>
</feature>
<dbReference type="Gene3D" id="3.30.420.40">
    <property type="match status" value="2"/>
</dbReference>
<dbReference type="FunFam" id="3.30.420.40:FF:000073">
    <property type="entry name" value="Rhamnulokinase"/>
    <property type="match status" value="1"/>
</dbReference>
<feature type="binding site" evidence="11">
    <location>
        <position position="83"/>
    </location>
    <ligand>
        <name>substrate</name>
    </ligand>
</feature>
<proteinExistence type="inferred from homology"/>
<evidence type="ECO:0000259" key="13">
    <source>
        <dbReference type="Pfam" id="PF02782"/>
    </source>
</evidence>
<evidence type="ECO:0000256" key="11">
    <source>
        <dbReference type="HAMAP-Rule" id="MF_01535"/>
    </source>
</evidence>
<dbReference type="AlphaFoldDB" id="A0A1X1EUW8"/>
<evidence type="ECO:0000256" key="9">
    <source>
        <dbReference type="ARBA" id="ARBA00066425"/>
    </source>
</evidence>
<evidence type="ECO:0000256" key="2">
    <source>
        <dbReference type="ARBA" id="ARBA00022679"/>
    </source>
</evidence>
<comment type="similarity">
    <text evidence="11">Belongs to the rhamnulokinase family.</text>
</comment>
<dbReference type="CDD" id="cd07771">
    <property type="entry name" value="ASKHA_NBD_FGGY_RhaB-like"/>
    <property type="match status" value="1"/>
</dbReference>
<dbReference type="PANTHER" id="PTHR10196">
    <property type="entry name" value="SUGAR KINASE"/>
    <property type="match status" value="1"/>
</dbReference>
<keyword evidence="3 11" id="KW-0547">Nucleotide-binding</keyword>
<evidence type="ECO:0000256" key="10">
    <source>
        <dbReference type="ARBA" id="ARBA00076629"/>
    </source>
</evidence>
<dbReference type="SUPFAM" id="SSF53067">
    <property type="entry name" value="Actin-like ATPase domain"/>
    <property type="match status" value="2"/>
</dbReference>
<dbReference type="InterPro" id="IPR000577">
    <property type="entry name" value="Carb_kinase_FGGY"/>
</dbReference>
<feature type="binding site" evidence="11">
    <location>
        <begin position="236"/>
        <end position="238"/>
    </location>
    <ligand>
        <name>substrate</name>
    </ligand>
</feature>
<dbReference type="GO" id="GO:0019301">
    <property type="term" value="P:rhamnose catabolic process"/>
    <property type="evidence" value="ECO:0007669"/>
    <property type="project" value="UniProtKB-UniRule"/>
</dbReference>
<dbReference type="NCBIfam" id="TIGR02627">
    <property type="entry name" value="rhamnulo_kin"/>
    <property type="match status" value="1"/>
</dbReference>
<dbReference type="PIRSF" id="PIRSF000538">
    <property type="entry name" value="GlpK"/>
    <property type="match status" value="1"/>
</dbReference>
<comment type="pathway">
    <text evidence="11">Carbohydrate degradation; L-rhamnose degradation; glycerone phosphate from L-rhamnose: step 2/3.</text>
</comment>
<evidence type="ECO:0000256" key="7">
    <source>
        <dbReference type="ARBA" id="ARBA00023308"/>
    </source>
</evidence>
<feature type="binding site" evidence="11">
    <location>
        <begin position="13"/>
        <end position="17"/>
    </location>
    <ligand>
        <name>ATP</name>
        <dbReference type="ChEBI" id="CHEBI:30616"/>
    </ligand>
</feature>
<feature type="domain" description="Carbohydrate kinase FGGY C-terminal" evidence="13">
    <location>
        <begin position="253"/>
        <end position="439"/>
    </location>
</feature>
<dbReference type="GO" id="GO:0008993">
    <property type="term" value="F:rhamnulokinase activity"/>
    <property type="evidence" value="ECO:0007669"/>
    <property type="project" value="UniProtKB-UniRule"/>
</dbReference>
<comment type="caution">
    <text evidence="11">Lacks conserved residue(s) required for the propagation of feature annotation.</text>
</comment>
<keyword evidence="6 11" id="KW-1015">Disulfide bond</keyword>
<evidence type="ECO:0000259" key="12">
    <source>
        <dbReference type="Pfam" id="PF00370"/>
    </source>
</evidence>
<comment type="cofactor">
    <cofactor evidence="11">
        <name>Mg(2+)</name>
        <dbReference type="ChEBI" id="CHEBI:18420"/>
    </cofactor>
</comment>
<protein>
    <recommendedName>
        <fullName evidence="9 11">Rhamnulokinase</fullName>
        <shortName evidence="11">RhaB</shortName>
        <ecNumber evidence="9 11">2.7.1.5</ecNumber>
    </recommendedName>
    <alternativeName>
        <fullName evidence="11">ATP:L-rhamnulose phosphotransferase</fullName>
    </alternativeName>
    <alternativeName>
        <fullName evidence="11">L-rhamnulose 1-kinase</fullName>
    </alternativeName>
    <alternativeName>
        <fullName evidence="10 11">Rhamnulose kinase</fullName>
    </alternativeName>
</protein>
<dbReference type="Pfam" id="PF02782">
    <property type="entry name" value="FGGY_C"/>
    <property type="match status" value="1"/>
</dbReference>
<dbReference type="UniPathway" id="UPA00541">
    <property type="reaction ID" value="UER00602"/>
</dbReference>
<evidence type="ECO:0000256" key="8">
    <source>
        <dbReference type="ARBA" id="ARBA00052072"/>
    </source>
</evidence>
<dbReference type="GO" id="GO:0005524">
    <property type="term" value="F:ATP binding"/>
    <property type="evidence" value="ECO:0007669"/>
    <property type="project" value="UniProtKB-KW"/>
</dbReference>
<dbReference type="GO" id="GO:0005829">
    <property type="term" value="C:cytosol"/>
    <property type="evidence" value="ECO:0007669"/>
    <property type="project" value="TreeGrafter"/>
</dbReference>
<keyword evidence="4 11" id="KW-0418">Kinase</keyword>
<dbReference type="EMBL" id="MLJI01000001">
    <property type="protein sequence ID" value="ORM93674.1"/>
    <property type="molecule type" value="Genomic_DNA"/>
</dbReference>
<dbReference type="Proteomes" id="UP000193749">
    <property type="component" value="Unassembled WGS sequence"/>
</dbReference>
<reference evidence="14 15" key="1">
    <citation type="journal article" date="2017" name="Antonie Van Leeuwenhoek">
        <title>Phylogenomic resolution of the bacterial genus Pantoea and its relationship with Erwinia and Tatumella.</title>
        <authorList>
            <person name="Palmer M."/>
            <person name="Steenkamp E.T."/>
            <person name="Coetzee M.P."/>
            <person name="Chan W.Y."/>
            <person name="van Zyl E."/>
            <person name="De Maayer P."/>
            <person name="Coutinho T.A."/>
            <person name="Blom J."/>
            <person name="Smits T.H."/>
            <person name="Duffy B."/>
            <person name="Venter S.N."/>
        </authorList>
    </citation>
    <scope>NUCLEOTIDE SEQUENCE [LARGE SCALE GENOMIC DNA]</scope>
    <source>
        <strain evidence="14 15">LMG 2657</strain>
    </source>
</reference>
<feature type="binding site" evidence="11">
    <location>
        <position position="303"/>
    </location>
    <ligand>
        <name>ATP</name>
        <dbReference type="ChEBI" id="CHEBI:30616"/>
    </ligand>
</feature>
<dbReference type="GO" id="GO:0006071">
    <property type="term" value="P:glycerol metabolic process"/>
    <property type="evidence" value="ECO:0007669"/>
    <property type="project" value="TreeGrafter"/>
</dbReference>
<feature type="binding site" evidence="11">
    <location>
        <position position="401"/>
    </location>
    <ligand>
        <name>ATP</name>
        <dbReference type="ChEBI" id="CHEBI:30616"/>
    </ligand>
</feature>
<evidence type="ECO:0000256" key="3">
    <source>
        <dbReference type="ARBA" id="ARBA00022741"/>
    </source>
</evidence>
<sequence>MSMRNIVAIDLGASSGRVMLAQWTPASQRITLREVRRFTNQRVRRAGYDCWDLDHLEQEIRCGLQQLDEEGIVPDSIGIDTWGVDLVLLDADGQRVGEAVSYRDARTDGQMAQAISDLGKPAIYQRTGIQFLPFNTLYQLRALHLQQPDWQAQVAHALMIPDYLHYQLTGNMNWEYTNATTTQLLNITSGEWDADLLAWAGVDASWFGKPSAPGNTVGFWSSPRGHRIPVMAVATHDTASAVLATPLMQEDAAYLSSGTWSLMGIESLQPCLSRAALDANFTNEGGAEGYRVLKNIMGLWLLQRVCSELQISDLCGLIQQAADEPACRALINPNASRFINPASMVQEIQNACAEQHMPVPQSPAALARTIFDSLALLYRQVICELGQLRSAPLRQLHVVGGGCQNPLLNQLCADACQLPVFAGPVEASTLGNVGCQLIALGELRDVADLRRCISQNFPLEKFEPLNNSAFRASQARFAALSQPAKELAYDKAD</sequence>
<keyword evidence="2 11" id="KW-0808">Transferase</keyword>
<comment type="function">
    <text evidence="11">Involved in the catabolism of L-rhamnose (6-deoxy-L-mannose). Catalyzes the transfer of the gamma-phosphate group from ATP to the 1-hydroxyl group of L-rhamnulose to yield L-rhamnulose 1-phosphate.</text>
</comment>
<dbReference type="HAMAP" id="MF_01535">
    <property type="entry name" value="Rhamnulokinase"/>
    <property type="match status" value="1"/>
</dbReference>
<name>A0A1X1EUW8_PANCY</name>
<dbReference type="InterPro" id="IPR018484">
    <property type="entry name" value="FGGY_N"/>
</dbReference>
<evidence type="ECO:0000313" key="15">
    <source>
        <dbReference type="Proteomes" id="UP000193749"/>
    </source>
</evidence>